<dbReference type="EMBL" id="JAVRQU010000028">
    <property type="protein sequence ID" value="KAK5689881.1"/>
    <property type="molecule type" value="Genomic_DNA"/>
</dbReference>
<feature type="compositionally biased region" description="Low complexity" evidence="2">
    <location>
        <begin position="559"/>
        <end position="570"/>
    </location>
</feature>
<feature type="region of interest" description="Disordered" evidence="2">
    <location>
        <begin position="546"/>
        <end position="593"/>
    </location>
</feature>
<feature type="compositionally biased region" description="Acidic residues" evidence="2">
    <location>
        <begin position="382"/>
        <end position="393"/>
    </location>
</feature>
<name>A0AAN7W1M3_9PEZI</name>
<accession>A0AAN7W1M3</accession>
<organism evidence="3 4">
    <name type="scientific">Elasticomyces elasticus</name>
    <dbReference type="NCBI Taxonomy" id="574655"/>
    <lineage>
        <taxon>Eukaryota</taxon>
        <taxon>Fungi</taxon>
        <taxon>Dikarya</taxon>
        <taxon>Ascomycota</taxon>
        <taxon>Pezizomycotina</taxon>
        <taxon>Dothideomycetes</taxon>
        <taxon>Dothideomycetidae</taxon>
        <taxon>Mycosphaerellales</taxon>
        <taxon>Teratosphaeriaceae</taxon>
        <taxon>Elasticomyces</taxon>
    </lineage>
</organism>
<protein>
    <submittedName>
        <fullName evidence="3">Uncharacterized protein</fullName>
    </submittedName>
</protein>
<evidence type="ECO:0000256" key="2">
    <source>
        <dbReference type="SAM" id="MobiDB-lite"/>
    </source>
</evidence>
<feature type="coiled-coil region" evidence="1">
    <location>
        <begin position="11"/>
        <end position="71"/>
    </location>
</feature>
<feature type="region of interest" description="Disordered" evidence="2">
    <location>
        <begin position="93"/>
        <end position="116"/>
    </location>
</feature>
<feature type="compositionally biased region" description="Pro residues" evidence="2">
    <location>
        <begin position="549"/>
        <end position="558"/>
    </location>
</feature>
<sequence>MDHLTILQCHNSALETELRLVKEQLAQAHASTNYLLSTITTQQAQHDQNSITELQGRLNEALAENAQLRGRTIPQHHLIDRPRPERSLRQRALTRQLQSHVPPSPPFTDEQGLASPYFDVGTDNDDLLSFEGGECKTVNKLSCSSSPLVNLPTYLTHKHVPSLLDAPSPLTGHHDSAALTTVGLGITGIPSTQQSTITPPKDAVGGHTITHADGTTSFITLTPESCFPTPPQFNRSSPPNHAPSHPRYENFGHWERAHLLGQAVFIEDMDDEEYLAVWEDLEKRRGRHSAAQWQGYYERAIRPVFRKQEAAKAAKAEALAAAKEGGGDTENDEKGGASVTEGDDADVSGESAERKGSEVVEENTVNEADVSGEFFESKSSEAVEEDVVDEADLSGESLESKARELAEETAVAEADGSEHSSDCDDFESQEERAVVQTITPVGQAKEIQVVLASTKAVVSASAGYTASPKNNETSTTTPEAVPTLDGLFASRWAPKAVALPRPEVAETNPKTEPVSEDNFANLPTVDEFCAEQDLLKKQAAIVLSQKPTQPNPNTPTPLHPTTSPIPSGSRPTPPPRAPRPRYNNRDGPTREAYTDPRPACCRHPMHNDELFHSDFAAKHDPSVLRTVMIANIPPNITLAEVLDEIHSGKILATNYLPLSELLRKSGVMTNAVMVTFLYAGDARKFVEKCGKEVLLFWSEKWEGWIKAAVTHVLTPVRGAPGYLSIKQIREEGLSRVIYLIDDGAISDPASVVSAVMSVLLQRSRRGGEWESVKYPVKMGRDGDGMLTFEFGSIEDAVVMRWTLEVLHREFGSMEKGYLADPCEAKVERVGVEEGVETGGVGEGVMIGVNELYVAASHAKAGGEQEVRSTAAATNTHDEVDTAAAAYTTQKPAISTPTSTQLSYPLMGTAPSTPVPAVPRMTPWGDAGDLEAANAFMASATRGDARGKGKGRRGGDGGEMGYDDETIREGEAFGVEG</sequence>
<keyword evidence="1" id="KW-0175">Coiled coil</keyword>
<dbReference type="AlphaFoldDB" id="A0AAN7W1M3"/>
<reference evidence="3" key="1">
    <citation type="submission" date="2023-08" db="EMBL/GenBank/DDBJ databases">
        <title>Black Yeasts Isolated from many extreme environments.</title>
        <authorList>
            <person name="Coleine C."/>
            <person name="Stajich J.E."/>
            <person name="Selbmann L."/>
        </authorList>
    </citation>
    <scope>NUCLEOTIDE SEQUENCE</scope>
    <source>
        <strain evidence="3">CCFEE 5810</strain>
    </source>
</reference>
<comment type="caution">
    <text evidence="3">The sequence shown here is derived from an EMBL/GenBank/DDBJ whole genome shotgun (WGS) entry which is preliminary data.</text>
</comment>
<proteinExistence type="predicted"/>
<evidence type="ECO:0000256" key="1">
    <source>
        <dbReference type="SAM" id="Coils"/>
    </source>
</evidence>
<evidence type="ECO:0000313" key="4">
    <source>
        <dbReference type="Proteomes" id="UP001310594"/>
    </source>
</evidence>
<feature type="region of interest" description="Disordered" evidence="2">
    <location>
        <begin position="321"/>
        <end position="424"/>
    </location>
</feature>
<dbReference type="Proteomes" id="UP001310594">
    <property type="component" value="Unassembled WGS sequence"/>
</dbReference>
<feature type="region of interest" description="Disordered" evidence="2">
    <location>
        <begin position="940"/>
        <end position="976"/>
    </location>
</feature>
<gene>
    <name evidence="3" type="ORF">LTR97_012641</name>
</gene>
<feature type="compositionally biased region" description="Basic and acidic residues" evidence="2">
    <location>
        <begin position="583"/>
        <end position="593"/>
    </location>
</feature>
<evidence type="ECO:0000313" key="3">
    <source>
        <dbReference type="EMBL" id="KAK5689881.1"/>
    </source>
</evidence>